<gene>
    <name evidence="2" type="ORF">M5X12_21920</name>
</gene>
<dbReference type="EMBL" id="JAMDNP010000050">
    <property type="protein sequence ID" value="MCY9763194.1"/>
    <property type="molecule type" value="Genomic_DNA"/>
</dbReference>
<evidence type="ECO:0000313" key="3">
    <source>
        <dbReference type="Proteomes" id="UP001527181"/>
    </source>
</evidence>
<sequence>MRSIPELTELLNVKLSDNQITKEELRDAACELHYALRNSRPPIESQNPIIGRYDKDNKLKPDANNVPLYYLNHKRVQFLLDWTVKYLPIIQILEGKGKLPFSRKPSETDYEAFVKSKINAYVDQIKIYKDNLSKLGIPTFLSDDDLSIIEFNCKDLLEAIGKYLDGLPDMAYNALKKCMDRIESNKLKPFRDKKDPNGDILFKMRLGEAHRFYSADNMFHIPFESRGLVKTNRYSIPGLPCVYLGSTTVTCWEEMGRPDLDSTHTSLFLTSKKLTYYNLSVPPTAMAEFLKDKISDHYGGSLRKLYEMVRAYLVLWPLIACCSIKVKNPNDSFKPEYIVSQLLLQWIQQSRKYDGIRYFSTKINNYTFNNFQLYSNYAFPVKARKGKGQCNKLRKKFTYITKAVPWQAFQIHKSLSQEETTPSEKFNMSATLELIPGGIEIPYKTSDFGRLETYLVYQMEKETEVKIKY</sequence>
<dbReference type="Proteomes" id="UP001527181">
    <property type="component" value="Unassembled WGS sequence"/>
</dbReference>
<dbReference type="RefSeq" id="WP_268600194.1">
    <property type="nucleotide sequence ID" value="NZ_JAMDNP010000050.1"/>
</dbReference>
<feature type="domain" description="RES" evidence="1">
    <location>
        <begin position="221"/>
        <end position="367"/>
    </location>
</feature>
<evidence type="ECO:0000313" key="2">
    <source>
        <dbReference type="EMBL" id="MCY9763194.1"/>
    </source>
</evidence>
<reference evidence="2 3" key="1">
    <citation type="submission" date="2022-05" db="EMBL/GenBank/DDBJ databases">
        <title>Genome Sequencing of Bee-Associated Microbes.</title>
        <authorList>
            <person name="Dunlap C."/>
        </authorList>
    </citation>
    <scope>NUCLEOTIDE SEQUENCE [LARGE SCALE GENOMIC DNA]</scope>
    <source>
        <strain evidence="2 3">NRRL B-04010</strain>
    </source>
</reference>
<organism evidence="2 3">
    <name type="scientific">Paenibacillus alvei</name>
    <name type="common">Bacillus alvei</name>
    <dbReference type="NCBI Taxonomy" id="44250"/>
    <lineage>
        <taxon>Bacteria</taxon>
        <taxon>Bacillati</taxon>
        <taxon>Bacillota</taxon>
        <taxon>Bacilli</taxon>
        <taxon>Bacillales</taxon>
        <taxon>Paenibacillaceae</taxon>
        <taxon>Paenibacillus</taxon>
    </lineage>
</organism>
<comment type="caution">
    <text evidence="2">The sequence shown here is derived from an EMBL/GenBank/DDBJ whole genome shotgun (WGS) entry which is preliminary data.</text>
</comment>
<keyword evidence="3" id="KW-1185">Reference proteome</keyword>
<proteinExistence type="predicted"/>
<dbReference type="Pfam" id="PF08808">
    <property type="entry name" value="RES"/>
    <property type="match status" value="1"/>
</dbReference>
<accession>A0ABT4H3H5</accession>
<protein>
    <submittedName>
        <fullName evidence="2">RES domain-containing protein</fullName>
    </submittedName>
</protein>
<evidence type="ECO:0000259" key="1">
    <source>
        <dbReference type="Pfam" id="PF08808"/>
    </source>
</evidence>
<dbReference type="InterPro" id="IPR014914">
    <property type="entry name" value="RES_dom"/>
</dbReference>
<name>A0ABT4H3H5_PAEAL</name>